<dbReference type="EMBL" id="PDBW01000001">
    <property type="protein sequence ID" value="PFH03461.1"/>
    <property type="molecule type" value="Genomic_DNA"/>
</dbReference>
<dbReference type="Gene3D" id="1.10.1760.20">
    <property type="match status" value="1"/>
</dbReference>
<evidence type="ECO:0000256" key="1">
    <source>
        <dbReference type="ARBA" id="ARBA00004651"/>
    </source>
</evidence>
<dbReference type="PANTHER" id="PTHR34295:SF4">
    <property type="entry name" value="BIOTIN TRANSPORTER BIOY-RELATED"/>
    <property type="match status" value="1"/>
</dbReference>
<evidence type="ECO:0000256" key="6">
    <source>
        <dbReference type="ARBA" id="ARBA00022989"/>
    </source>
</evidence>
<comment type="caution">
    <text evidence="10">The sequence shown here is derived from an EMBL/GenBank/DDBJ whole genome shotgun (WGS) entry which is preliminary data.</text>
</comment>
<dbReference type="AlphaFoldDB" id="A0AB36TIU7"/>
<evidence type="ECO:0000256" key="4">
    <source>
        <dbReference type="ARBA" id="ARBA00022475"/>
    </source>
</evidence>
<evidence type="ECO:0000256" key="8">
    <source>
        <dbReference type="PIRNR" id="PIRNR016661"/>
    </source>
</evidence>
<dbReference type="InterPro" id="IPR003784">
    <property type="entry name" value="BioY"/>
</dbReference>
<evidence type="ECO:0000256" key="2">
    <source>
        <dbReference type="ARBA" id="ARBA00010692"/>
    </source>
</evidence>
<evidence type="ECO:0000313" key="10">
    <source>
        <dbReference type="EMBL" id="PFH03461.1"/>
    </source>
</evidence>
<evidence type="ECO:0000256" key="3">
    <source>
        <dbReference type="ARBA" id="ARBA00022448"/>
    </source>
</evidence>
<evidence type="ECO:0000313" key="11">
    <source>
        <dbReference type="Proteomes" id="UP000223596"/>
    </source>
</evidence>
<sequence>MRNKYLKDMMYAAVFTGLMTVLGWISITLPVLPAPITGQTLGVMLAGVILTPKQAGLSMTTYIALGAAGLPVFQKGGAGIAYLTGPTGGFIIGFLIGAIVISLIKGDGKGTLKVGTACIVGGMLAVYAIGIPWLCFEITGSLFSWPHVVSTLAFVPGDIIKVFIATMIGVRVNKSLEYQLSA</sequence>
<dbReference type="Proteomes" id="UP000223596">
    <property type="component" value="Unassembled WGS sequence"/>
</dbReference>
<dbReference type="PANTHER" id="PTHR34295">
    <property type="entry name" value="BIOTIN TRANSPORTER BIOY"/>
    <property type="match status" value="1"/>
</dbReference>
<evidence type="ECO:0000256" key="5">
    <source>
        <dbReference type="ARBA" id="ARBA00022692"/>
    </source>
</evidence>
<keyword evidence="5 9" id="KW-0812">Transmembrane</keyword>
<feature type="transmembrane region" description="Helical" evidence="9">
    <location>
        <begin position="80"/>
        <end position="104"/>
    </location>
</feature>
<feature type="transmembrane region" description="Helical" evidence="9">
    <location>
        <begin position="116"/>
        <end position="136"/>
    </location>
</feature>
<protein>
    <recommendedName>
        <fullName evidence="8">Biotin transporter</fullName>
    </recommendedName>
</protein>
<feature type="transmembrane region" description="Helical" evidence="9">
    <location>
        <begin position="9"/>
        <end position="27"/>
    </location>
</feature>
<comment type="subcellular location">
    <subcellularLocation>
        <location evidence="1 8">Cell membrane</location>
        <topology evidence="1 8">Multi-pass membrane protein</topology>
    </subcellularLocation>
</comment>
<organism evidence="10 11">
    <name type="scientific">Acetivibrio thermocellus AD2</name>
    <dbReference type="NCBI Taxonomy" id="1138384"/>
    <lineage>
        <taxon>Bacteria</taxon>
        <taxon>Bacillati</taxon>
        <taxon>Bacillota</taxon>
        <taxon>Clostridia</taxon>
        <taxon>Eubacteriales</taxon>
        <taxon>Oscillospiraceae</taxon>
        <taxon>Acetivibrio</taxon>
    </lineage>
</organism>
<reference evidence="10 11" key="1">
    <citation type="submission" date="2017-09" db="EMBL/GenBank/DDBJ databases">
        <title>Evaluation of Pacific Biosciences Sequencing Technology to Finishing C. thermocellum Genome Sequences.</title>
        <authorList>
            <person name="Brown S."/>
        </authorList>
    </citation>
    <scope>NUCLEOTIDE SEQUENCE [LARGE SCALE GENOMIC DNA]</scope>
    <source>
        <strain evidence="10 11">AD2</strain>
    </source>
</reference>
<dbReference type="RefSeq" id="WP_003518403.1">
    <property type="nucleotide sequence ID" value="NZ_CP013828.1"/>
</dbReference>
<gene>
    <name evidence="10" type="ORF">M972_112272</name>
</gene>
<dbReference type="GO" id="GO:0005886">
    <property type="term" value="C:plasma membrane"/>
    <property type="evidence" value="ECO:0007669"/>
    <property type="project" value="UniProtKB-SubCell"/>
</dbReference>
<proteinExistence type="inferred from homology"/>
<feature type="transmembrane region" description="Helical" evidence="9">
    <location>
        <begin position="148"/>
        <end position="170"/>
    </location>
</feature>
<keyword evidence="7 8" id="KW-0472">Membrane</keyword>
<keyword evidence="6 9" id="KW-1133">Transmembrane helix</keyword>
<dbReference type="GO" id="GO:0015225">
    <property type="term" value="F:biotin transmembrane transporter activity"/>
    <property type="evidence" value="ECO:0007669"/>
    <property type="project" value="UniProtKB-UniRule"/>
</dbReference>
<keyword evidence="4 8" id="KW-1003">Cell membrane</keyword>
<comment type="similarity">
    <text evidence="2 8">Belongs to the BioY family.</text>
</comment>
<evidence type="ECO:0000256" key="9">
    <source>
        <dbReference type="SAM" id="Phobius"/>
    </source>
</evidence>
<name>A0AB36TIU7_ACETH</name>
<keyword evidence="3 8" id="KW-0813">Transport</keyword>
<dbReference type="Pfam" id="PF02632">
    <property type="entry name" value="BioY"/>
    <property type="match status" value="1"/>
</dbReference>
<evidence type="ECO:0000256" key="7">
    <source>
        <dbReference type="ARBA" id="ARBA00023136"/>
    </source>
</evidence>
<dbReference type="PIRSF" id="PIRSF016661">
    <property type="entry name" value="BioY"/>
    <property type="match status" value="1"/>
</dbReference>
<accession>A0AB36TIU7</accession>